<dbReference type="Proteomes" id="UP000063429">
    <property type="component" value="Chromosome"/>
</dbReference>
<dbReference type="EMBL" id="CP011409">
    <property type="protein sequence ID" value="AKZ64689.1"/>
    <property type="molecule type" value="Genomic_DNA"/>
</dbReference>
<dbReference type="SUPFAM" id="SSF109604">
    <property type="entry name" value="HD-domain/PDEase-like"/>
    <property type="match status" value="1"/>
</dbReference>
<feature type="domain" description="HD-GYP" evidence="2">
    <location>
        <begin position="153"/>
        <end position="348"/>
    </location>
</feature>
<feature type="compositionally biased region" description="Acidic residues" evidence="1">
    <location>
        <begin position="66"/>
        <end position="78"/>
    </location>
</feature>
<reference evidence="4" key="1">
    <citation type="journal article" date="2015" name="Genome Announc.">
        <title>Complete Genome Sequence of Herbaspirillum hiltneri N3 (DSM 17495), Isolated from Surface-Sterilized Wheat Roots.</title>
        <authorList>
            <person name="Guizelini D."/>
            <person name="Saizaki P.M."/>
            <person name="Coimbra N.A."/>
            <person name="Weiss V.A."/>
            <person name="Faoro H."/>
            <person name="Sfeir M.Z."/>
            <person name="Baura V.A."/>
            <person name="Monteiro R.A."/>
            <person name="Chubatsu L.S."/>
            <person name="Souza E.M."/>
            <person name="Cruz L.M."/>
            <person name="Pedrosa F.O."/>
            <person name="Raittz R.T."/>
            <person name="Marchaukoski J.N."/>
            <person name="Steffens M.B."/>
        </authorList>
    </citation>
    <scope>NUCLEOTIDE SEQUENCE [LARGE SCALE GENOMIC DNA]</scope>
    <source>
        <strain evidence="4">N3</strain>
    </source>
</reference>
<dbReference type="Gene3D" id="1.10.3210.10">
    <property type="entry name" value="Hypothetical protein af1432"/>
    <property type="match status" value="1"/>
</dbReference>
<dbReference type="InterPro" id="IPR037522">
    <property type="entry name" value="HD_GYP_dom"/>
</dbReference>
<dbReference type="SMART" id="SM00471">
    <property type="entry name" value="HDc"/>
    <property type="match status" value="1"/>
</dbReference>
<evidence type="ECO:0000259" key="2">
    <source>
        <dbReference type="PROSITE" id="PS51832"/>
    </source>
</evidence>
<protein>
    <submittedName>
        <fullName evidence="3">Phosphodiesterase</fullName>
    </submittedName>
</protein>
<name>A0ABN4I1A5_9BURK</name>
<dbReference type="Pfam" id="PF13487">
    <property type="entry name" value="HD_5"/>
    <property type="match status" value="1"/>
</dbReference>
<dbReference type="InterPro" id="IPR003607">
    <property type="entry name" value="HD/PDEase_dom"/>
</dbReference>
<dbReference type="PANTHER" id="PTHR43155:SF2">
    <property type="entry name" value="CYCLIC DI-GMP PHOSPHODIESTERASE PA4108"/>
    <property type="match status" value="1"/>
</dbReference>
<evidence type="ECO:0000313" key="4">
    <source>
        <dbReference type="Proteomes" id="UP000063429"/>
    </source>
</evidence>
<evidence type="ECO:0000256" key="1">
    <source>
        <dbReference type="SAM" id="MobiDB-lite"/>
    </source>
</evidence>
<dbReference type="PANTHER" id="PTHR43155">
    <property type="entry name" value="CYCLIC DI-GMP PHOSPHODIESTERASE PA4108-RELATED"/>
    <property type="match status" value="1"/>
</dbReference>
<keyword evidence="4" id="KW-1185">Reference proteome</keyword>
<organism evidence="3 4">
    <name type="scientific">Herbaspirillum hiltneri N3</name>
    <dbReference type="NCBI Taxonomy" id="1262470"/>
    <lineage>
        <taxon>Bacteria</taxon>
        <taxon>Pseudomonadati</taxon>
        <taxon>Pseudomonadota</taxon>
        <taxon>Betaproteobacteria</taxon>
        <taxon>Burkholderiales</taxon>
        <taxon>Oxalobacteraceae</taxon>
        <taxon>Herbaspirillum</taxon>
    </lineage>
</organism>
<gene>
    <name evidence="3" type="ORF">F506_20345</name>
</gene>
<dbReference type="Pfam" id="PF11871">
    <property type="entry name" value="DUF3391"/>
    <property type="match status" value="1"/>
</dbReference>
<dbReference type="RefSeq" id="WP_053200454.1">
    <property type="nucleotide sequence ID" value="NZ_CP011409.1"/>
</dbReference>
<evidence type="ECO:0000313" key="3">
    <source>
        <dbReference type="EMBL" id="AKZ64689.1"/>
    </source>
</evidence>
<dbReference type="InterPro" id="IPR021812">
    <property type="entry name" value="DUF3391"/>
</dbReference>
<sequence length="423" mass="46543">MSLLKKIKVDELELGMYFCGFEAAWLDHPFWKNRFLLKDVAHLKQARGSGIMYCWIDVEQGKDVAVEEPEQQEAEPEAGPESGAEPVSAEAAPGLRDELPVAIGADPFFEELEQAQRLCENAKDTTKAMFADIRMGRVIDMDRCVDLVDQVTASIMRNSAAMTSIVRLKLADDYTYMHSVAVCTLMVALGRTIGMDEPACKEAGLAGLLHDVGKAFIPVPILHKAGGLTPAELDIVRRHPVLGYNHLIKNPNIPQYAIEVCLHHHEKIDGTGYPDNLSGAGISLLSRMASICDVYDAVTSDRPYKKGWDPAESLTAMASWSGHFDKTLLSAFVKTLGIYPIGSLLKMESGRLGLVIRQSAGGLTKPVVKAFRYDNNGDIIDSEIIDLSDPAASDSILQRGGEEWLKYNGLNKLWMQPMTLQPR</sequence>
<proteinExistence type="predicted"/>
<dbReference type="PROSITE" id="PS51832">
    <property type="entry name" value="HD_GYP"/>
    <property type="match status" value="1"/>
</dbReference>
<accession>A0ABN4I1A5</accession>
<dbReference type="CDD" id="cd00077">
    <property type="entry name" value="HDc"/>
    <property type="match status" value="1"/>
</dbReference>
<feature type="region of interest" description="Disordered" evidence="1">
    <location>
        <begin position="66"/>
        <end position="91"/>
    </location>
</feature>